<dbReference type="PROSITE" id="PS50930">
    <property type="entry name" value="HTH_LYTTR"/>
    <property type="match status" value="1"/>
</dbReference>
<feature type="domain" description="HTH LytTR-type" evidence="4">
    <location>
        <begin position="139"/>
        <end position="242"/>
    </location>
</feature>
<dbReference type="EMBL" id="SRYK01000037">
    <property type="protein sequence ID" value="TGY54628.1"/>
    <property type="molecule type" value="Genomic_DNA"/>
</dbReference>
<dbReference type="PANTHER" id="PTHR37299">
    <property type="entry name" value="TRANSCRIPTIONAL REGULATOR-RELATED"/>
    <property type="match status" value="1"/>
</dbReference>
<proteinExistence type="predicted"/>
<dbReference type="Proteomes" id="UP000250153">
    <property type="component" value="Chromosome"/>
</dbReference>
<dbReference type="EMBL" id="CP023565">
    <property type="protein sequence ID" value="AWZ38981.1"/>
    <property type="molecule type" value="Genomic_DNA"/>
</dbReference>
<evidence type="ECO:0000256" key="3">
    <source>
        <dbReference type="ARBA" id="ARBA00023159"/>
    </source>
</evidence>
<reference evidence="8 9" key="1">
    <citation type="submission" date="2017-09" db="EMBL/GenBank/DDBJ databases">
        <title>Predominant Lactobacillus spp. isolated from feces of mice subjected to short-term calorie restriction.</title>
        <authorList>
            <person name="Zhang C."/>
            <person name="Zhao L."/>
            <person name="Pan F."/>
        </authorList>
    </citation>
    <scope>NUCLEOTIDE SEQUENCE [LARGE SCALE GENOMIC DNA]</scope>
    <source>
        <strain evidence="6 8">CR141</strain>
        <strain evidence="5 9">CR147</strain>
    </source>
</reference>
<evidence type="ECO:0000313" key="6">
    <source>
        <dbReference type="EMBL" id="AWZ39951.1"/>
    </source>
</evidence>
<evidence type="ECO:0000313" key="10">
    <source>
        <dbReference type="Proteomes" id="UP000306855"/>
    </source>
</evidence>
<dbReference type="Proteomes" id="UP000306855">
    <property type="component" value="Unassembled WGS sequence"/>
</dbReference>
<dbReference type="PANTHER" id="PTHR37299:SF3">
    <property type="entry name" value="STAGE 0 SPORULATION PROTEIN A HOMOLOG"/>
    <property type="match status" value="1"/>
</dbReference>
<evidence type="ECO:0000259" key="4">
    <source>
        <dbReference type="PROSITE" id="PS50930"/>
    </source>
</evidence>
<accession>A0A2Z4VW77</accession>
<reference evidence="7 10" key="2">
    <citation type="submission" date="2019-04" db="EMBL/GenBank/DDBJ databases">
        <title>Microbes associate with the intestines of laboratory mice.</title>
        <authorList>
            <person name="Navarre W."/>
            <person name="Wong E."/>
            <person name="Huang K."/>
            <person name="Tropini C."/>
            <person name="Ng K."/>
            <person name="Yu B."/>
        </authorList>
    </citation>
    <scope>NUCLEOTIDE SEQUENCE [LARGE SCALE GENOMIC DNA]</scope>
    <source>
        <strain evidence="7 10">NM26_J9</strain>
    </source>
</reference>
<evidence type="ECO:0000313" key="5">
    <source>
        <dbReference type="EMBL" id="AWZ38981.1"/>
    </source>
</evidence>
<dbReference type="GO" id="GO:0000156">
    <property type="term" value="F:phosphorelay response regulator activity"/>
    <property type="evidence" value="ECO:0007669"/>
    <property type="project" value="InterPro"/>
</dbReference>
<dbReference type="KEGG" id="lmur:CPS94_08635"/>
<organism evidence="7 10">
    <name type="scientific">Ligilactobacillus murinus</name>
    <dbReference type="NCBI Taxonomy" id="1622"/>
    <lineage>
        <taxon>Bacteria</taxon>
        <taxon>Bacillati</taxon>
        <taxon>Bacillota</taxon>
        <taxon>Bacilli</taxon>
        <taxon>Lactobacillales</taxon>
        <taxon>Lactobacillaceae</taxon>
        <taxon>Ligilactobacillus</taxon>
    </lineage>
</organism>
<dbReference type="SUPFAM" id="SSF52172">
    <property type="entry name" value="CheY-like"/>
    <property type="match status" value="1"/>
</dbReference>
<dbReference type="Gene3D" id="3.40.50.2300">
    <property type="match status" value="1"/>
</dbReference>
<name>A0A2Z4VW77_9LACO</name>
<evidence type="ECO:0000256" key="1">
    <source>
        <dbReference type="ARBA" id="ARBA00022490"/>
    </source>
</evidence>
<dbReference type="EMBL" id="CP023566">
    <property type="protein sequence ID" value="AWZ39951.1"/>
    <property type="molecule type" value="Genomic_DNA"/>
</dbReference>
<dbReference type="InterPro" id="IPR046947">
    <property type="entry name" value="LytR-like"/>
</dbReference>
<gene>
    <name evidence="6" type="ORF">CPQ89_02295</name>
    <name evidence="5" type="ORF">CPS94_08635</name>
    <name evidence="7" type="ORF">E5340_07390</name>
</gene>
<evidence type="ECO:0000313" key="8">
    <source>
        <dbReference type="Proteomes" id="UP000250143"/>
    </source>
</evidence>
<dbReference type="GeneID" id="48467211"/>
<dbReference type="GO" id="GO:0003677">
    <property type="term" value="F:DNA binding"/>
    <property type="evidence" value="ECO:0007669"/>
    <property type="project" value="UniProtKB-KW"/>
</dbReference>
<keyword evidence="3" id="KW-0010">Activator</keyword>
<sequence length="247" mass="29214">MNIAILEDEYIHTYRLTEIISTILKELNISTYELKTFKKSDSLLNDLFVPSNQNIYFLDLELEGNKQQGLEISKLIRNYDSYASLIFFTSHSELLPLTYRYKVSALDFIAKDSQTLLDDIKEDLKIVLNKRKKIDSDMFNLQVGTKFINIEFDKICFFESHYANSHASLLWLLDNRELQISKNLHEIEREDHRLVRVHRSFLVNLANVEFIDRTKKLLHFKNDLVCPISRRKLKNIQEQLLSIPKQE</sequence>
<dbReference type="AlphaFoldDB" id="A0A2Z4VW77"/>
<keyword evidence="5" id="KW-0238">DNA-binding</keyword>
<protein>
    <submittedName>
        <fullName evidence="5">DNA-binding response regulator</fullName>
    </submittedName>
    <submittedName>
        <fullName evidence="7">Response regulator transcription factor</fullName>
    </submittedName>
</protein>
<dbReference type="Pfam" id="PF04397">
    <property type="entry name" value="LytTR"/>
    <property type="match status" value="1"/>
</dbReference>
<evidence type="ECO:0000313" key="7">
    <source>
        <dbReference type="EMBL" id="TGY54628.1"/>
    </source>
</evidence>
<keyword evidence="8" id="KW-1185">Reference proteome</keyword>
<dbReference type="InterPro" id="IPR011006">
    <property type="entry name" value="CheY-like_superfamily"/>
</dbReference>
<evidence type="ECO:0000256" key="2">
    <source>
        <dbReference type="ARBA" id="ARBA00023012"/>
    </source>
</evidence>
<dbReference type="InterPro" id="IPR007492">
    <property type="entry name" value="LytTR_DNA-bd_dom"/>
</dbReference>
<dbReference type="RefSeq" id="WP_112193768.1">
    <property type="nucleotide sequence ID" value="NZ_AP025728.1"/>
</dbReference>
<dbReference type="Gene3D" id="2.40.50.1020">
    <property type="entry name" value="LytTr DNA-binding domain"/>
    <property type="match status" value="1"/>
</dbReference>
<keyword evidence="1" id="KW-0963">Cytoplasm</keyword>
<dbReference type="SMART" id="SM00850">
    <property type="entry name" value="LytTR"/>
    <property type="match status" value="1"/>
</dbReference>
<evidence type="ECO:0000313" key="9">
    <source>
        <dbReference type="Proteomes" id="UP000250153"/>
    </source>
</evidence>
<dbReference type="Proteomes" id="UP000250143">
    <property type="component" value="Chromosome"/>
</dbReference>
<keyword evidence="2" id="KW-0902">Two-component regulatory system</keyword>